<evidence type="ECO:0000313" key="4">
    <source>
        <dbReference type="Proteomes" id="UP000624244"/>
    </source>
</evidence>
<evidence type="ECO:0000256" key="1">
    <source>
        <dbReference type="SAM" id="MobiDB-lite"/>
    </source>
</evidence>
<proteinExistence type="predicted"/>
<evidence type="ECO:0000313" key="3">
    <source>
        <dbReference type="EMBL" id="KAF5849073.1"/>
    </source>
</evidence>
<gene>
    <name evidence="3" type="ORF">GGP41_005997</name>
</gene>
<protein>
    <recommendedName>
        <fullName evidence="2">Heterokaryon incompatibility domain-containing protein</fullName>
    </recommendedName>
</protein>
<evidence type="ECO:0000259" key="2">
    <source>
        <dbReference type="Pfam" id="PF06985"/>
    </source>
</evidence>
<reference evidence="3" key="1">
    <citation type="submission" date="2019-11" db="EMBL/GenBank/DDBJ databases">
        <title>Bipolaris sorokiniana Genome sequencing.</title>
        <authorList>
            <person name="Wang H."/>
        </authorList>
    </citation>
    <scope>NUCLEOTIDE SEQUENCE</scope>
</reference>
<organism evidence="3 4">
    <name type="scientific">Cochliobolus sativus</name>
    <name type="common">Common root rot and spot blotch fungus</name>
    <name type="synonym">Bipolaris sorokiniana</name>
    <dbReference type="NCBI Taxonomy" id="45130"/>
    <lineage>
        <taxon>Eukaryota</taxon>
        <taxon>Fungi</taxon>
        <taxon>Dikarya</taxon>
        <taxon>Ascomycota</taxon>
        <taxon>Pezizomycotina</taxon>
        <taxon>Dothideomycetes</taxon>
        <taxon>Pleosporomycetidae</taxon>
        <taxon>Pleosporales</taxon>
        <taxon>Pleosporineae</taxon>
        <taxon>Pleosporaceae</taxon>
        <taxon>Bipolaris</taxon>
    </lineage>
</organism>
<dbReference type="Proteomes" id="UP000624244">
    <property type="component" value="Unassembled WGS sequence"/>
</dbReference>
<feature type="compositionally biased region" description="Polar residues" evidence="1">
    <location>
        <begin position="457"/>
        <end position="466"/>
    </location>
</feature>
<feature type="domain" description="Heterokaryon incompatibility" evidence="2">
    <location>
        <begin position="88"/>
        <end position="308"/>
    </location>
</feature>
<feature type="region of interest" description="Disordered" evidence="1">
    <location>
        <begin position="445"/>
        <end position="466"/>
    </location>
</feature>
<dbReference type="PANTHER" id="PTHR24148:SF82">
    <property type="entry name" value="HETEROKARYON INCOMPATIBILITY DOMAIN-CONTAINING PROTEIN"/>
    <property type="match status" value="1"/>
</dbReference>
<sequence length="790" mass="88733">MKRSRSSSEGRAAGPPPKKRGLGATTSDVTLPFRGVRNNTSAYLPLDPKVNEIRYVAVDPGEGDAPLSGFLGYLELRGSQTHAPAISYQAVSYCWGEIKDTLGFTLRCARTKEATAKSSQEAWTAQLYQITRNLDALLRALRQPDKHRVLWIDAICIAQDNAVEKTHQVSSMGLVYSSASEVLVWLGEADVYSDIMVEAQKVFASSVPEISSVERYPASDDNTADERPHFGWWDFEATRWYENALKNEKLLQLTIDFFALESLGDTTEYLHGIFKDTPAPFVLLKLIMDCADRYFSRPWFRRIWVIQEVVMAQIDRNSARRVTVFSGQSQVQWNELVAFALLLGTTVRKTQFHNIDFFNHSWLVLSGRSLGVTDPAGLSIEGYLSKTVAFESSDPRDRLFALLQLGSDTSDVFKLESLLHTDCTRPLTLVMGNYRRWQLSRSHVSISPDDKNGRGGDTSSSHSFQRDVQNQNVRSYLQHNSADCASIAHSSRSKNLREKSLTVSHDLSYKDATNGIYPISRDTATFDVISALDIGPPSEIASPLDYLLAVDTTPDDPLLQEAPSWVTNIFASDERFQDSFTAKYGVYNASGGRPAIVRPTDLPFSLSLQGVRIARIENVLAPQPLQDATSADLSYYMIIKPGRQPFMVSKRESADLQKLYIESQARAKSHTSFPALQRKDRLRGKFKALLPHMDERELRSRSITFTIGRPPTENRKLYCTTHGDFVLTSEKVKAGDDVVILYGGRVPFVLRKERKGIYSVLASCFFYKDKWMKGEKLASDPVVEEIFELI</sequence>
<accession>A0A8H5ZJT8</accession>
<feature type="region of interest" description="Disordered" evidence="1">
    <location>
        <begin position="1"/>
        <end position="27"/>
    </location>
</feature>
<dbReference type="InterPro" id="IPR010730">
    <property type="entry name" value="HET"/>
</dbReference>
<dbReference type="InterPro" id="IPR052895">
    <property type="entry name" value="HetReg/Transcr_Mod"/>
</dbReference>
<comment type="caution">
    <text evidence="3">The sequence shown here is derived from an EMBL/GenBank/DDBJ whole genome shotgun (WGS) entry which is preliminary data.</text>
</comment>
<dbReference type="PANTHER" id="PTHR24148">
    <property type="entry name" value="ANKYRIN REPEAT DOMAIN-CONTAINING PROTEIN 39 HOMOLOG-RELATED"/>
    <property type="match status" value="1"/>
</dbReference>
<dbReference type="EMBL" id="WNKQ01000009">
    <property type="protein sequence ID" value="KAF5849073.1"/>
    <property type="molecule type" value="Genomic_DNA"/>
</dbReference>
<dbReference type="AlphaFoldDB" id="A0A8H5ZJT8"/>
<name>A0A8H5ZJT8_COCSA</name>
<dbReference type="Pfam" id="PF06985">
    <property type="entry name" value="HET"/>
    <property type="match status" value="1"/>
</dbReference>